<proteinExistence type="predicted"/>
<dbReference type="Proteomes" id="UP001152888">
    <property type="component" value="Unassembled WGS sequence"/>
</dbReference>
<accession>A0A9P0PJX2</accession>
<evidence type="ECO:0000313" key="1">
    <source>
        <dbReference type="EMBL" id="CAH1986987.1"/>
    </source>
</evidence>
<dbReference type="EMBL" id="CAKOFQ010007008">
    <property type="protein sequence ID" value="CAH1986987.1"/>
    <property type="molecule type" value="Genomic_DNA"/>
</dbReference>
<evidence type="ECO:0000313" key="2">
    <source>
        <dbReference type="Proteomes" id="UP001152888"/>
    </source>
</evidence>
<sequence>MLITKGKQVREEHFFSISKKWRRYFLRKKNIRPELLLASDQIDTQINMNSDNAITTAAPDVSTI</sequence>
<protein>
    <submittedName>
        <fullName evidence="1">Uncharacterized protein</fullName>
    </submittedName>
</protein>
<gene>
    <name evidence="1" type="ORF">ACAOBT_LOCUS17590</name>
</gene>
<dbReference type="AlphaFoldDB" id="A0A9P0PJX2"/>
<dbReference type="OrthoDB" id="10065625at2759"/>
<keyword evidence="2" id="KW-1185">Reference proteome</keyword>
<reference evidence="1" key="1">
    <citation type="submission" date="2022-03" db="EMBL/GenBank/DDBJ databases">
        <authorList>
            <person name="Sayadi A."/>
        </authorList>
    </citation>
    <scope>NUCLEOTIDE SEQUENCE</scope>
</reference>
<name>A0A9P0PJX2_ACAOB</name>
<comment type="caution">
    <text evidence="1">The sequence shown here is derived from an EMBL/GenBank/DDBJ whole genome shotgun (WGS) entry which is preliminary data.</text>
</comment>
<organism evidence="1 2">
    <name type="scientific">Acanthoscelides obtectus</name>
    <name type="common">Bean weevil</name>
    <name type="synonym">Bruchus obtectus</name>
    <dbReference type="NCBI Taxonomy" id="200917"/>
    <lineage>
        <taxon>Eukaryota</taxon>
        <taxon>Metazoa</taxon>
        <taxon>Ecdysozoa</taxon>
        <taxon>Arthropoda</taxon>
        <taxon>Hexapoda</taxon>
        <taxon>Insecta</taxon>
        <taxon>Pterygota</taxon>
        <taxon>Neoptera</taxon>
        <taxon>Endopterygota</taxon>
        <taxon>Coleoptera</taxon>
        <taxon>Polyphaga</taxon>
        <taxon>Cucujiformia</taxon>
        <taxon>Chrysomeloidea</taxon>
        <taxon>Chrysomelidae</taxon>
        <taxon>Bruchinae</taxon>
        <taxon>Bruchini</taxon>
        <taxon>Acanthoscelides</taxon>
    </lineage>
</organism>